<dbReference type="HOGENOM" id="CLU_032905_0_0_3"/>
<protein>
    <submittedName>
        <fullName evidence="6">Peptidase M14 carboxypeptidase A</fullName>
    </submittedName>
</protein>
<keyword evidence="7" id="KW-1185">Reference proteome</keyword>
<organism evidence="6 7">
    <name type="scientific">Gloeobacter kilaueensis (strain ATCC BAA-2537 / CCAP 1431/1 / ULC 316 / JS1)</name>
    <dbReference type="NCBI Taxonomy" id="1183438"/>
    <lineage>
        <taxon>Bacteria</taxon>
        <taxon>Bacillati</taxon>
        <taxon>Cyanobacteriota</taxon>
        <taxon>Cyanophyceae</taxon>
        <taxon>Gloeobacterales</taxon>
        <taxon>Gloeobacteraceae</taxon>
        <taxon>Gloeobacter</taxon>
    </lineage>
</organism>
<dbReference type="InterPro" id="IPR000834">
    <property type="entry name" value="Peptidase_M14"/>
</dbReference>
<dbReference type="Proteomes" id="UP000017396">
    <property type="component" value="Chromosome"/>
</dbReference>
<comment type="similarity">
    <text evidence="2 3">Belongs to the peptidase M14 family.</text>
</comment>
<dbReference type="OrthoDB" id="9767214at2"/>
<sequence length="600" mass="68108">MQRTISTMFLLGSGLLSLVILSFAAGATPVPAQWQTQAEASDYRRTSRYDEDVAFARRLAAASPYIDFQPVGKSPEGRALPVIVVSKDRAFSPEAARATGKEIVLVIAGIHPGEIPGKDAGWALVRDMAITATQQALLDKAILIFIPIFNVDGHERFGPYNRINQNGPEQAGWRTTAQNYNLNRDFLKADSPEMRTWLDLFHRWQPDLIVDTHDTDGADFQYDLTYGLEFAANLPQALVAWQKAAFLGAIFPATERHGHKIAPYIVLRDSKDPTKGFDQQASEPRYSTGYGAILNRPSLLVETHMLKDYRTRVLATYDLLVEIFAYLNRHPGELRALVNQADSQTTARGQKYDPAARFPLTFELSDKHERFAFKGFESHLELSALSGTTWIRYDSSKPRTFDVPYYSELLPKKTVAPPLAYIVPVHLSEVIERIKLHHLRYEVLTAPRQFTVQTYRLSDPVWEAQPFENHIRLKDFKLAPIERQITYPTGSLLVPLDQPAANVAIHLLEPEGPDSLLQWGYLDALFEQKEYAEPYVMEKKAREMIEADPQLKAEFEQKLSSDPAFAASPEARLDFFYRRTPYWDERLGIYPIGRIIQPVR</sequence>
<feature type="active site" description="Proton donor/acceptor" evidence="3">
    <location>
        <position position="363"/>
    </location>
</feature>
<accession>U5QKU3</accession>
<dbReference type="GO" id="GO:0004181">
    <property type="term" value="F:metallocarboxypeptidase activity"/>
    <property type="evidence" value="ECO:0007669"/>
    <property type="project" value="InterPro"/>
</dbReference>
<dbReference type="Gene3D" id="3.40.630.10">
    <property type="entry name" value="Zn peptidases"/>
    <property type="match status" value="1"/>
</dbReference>
<dbReference type="CDD" id="cd06241">
    <property type="entry name" value="M14-like"/>
    <property type="match status" value="1"/>
</dbReference>
<dbReference type="GO" id="GO:0006508">
    <property type="term" value="P:proteolysis"/>
    <property type="evidence" value="ECO:0007669"/>
    <property type="project" value="InterPro"/>
</dbReference>
<dbReference type="RefSeq" id="WP_023174895.1">
    <property type="nucleotide sequence ID" value="NC_022600.1"/>
</dbReference>
<keyword evidence="6" id="KW-0121">Carboxypeptidase</keyword>
<comment type="cofactor">
    <cofactor evidence="1">
        <name>Zn(2+)</name>
        <dbReference type="ChEBI" id="CHEBI:29105"/>
    </cofactor>
</comment>
<dbReference type="STRING" id="1183438.GKIL_3356"/>
<dbReference type="Pfam" id="PF00246">
    <property type="entry name" value="Peptidase_M14"/>
    <property type="match status" value="1"/>
</dbReference>
<dbReference type="KEGG" id="glj:GKIL_3356"/>
<dbReference type="PATRIC" id="fig|1183438.3.peg.3299"/>
<evidence type="ECO:0000313" key="6">
    <source>
        <dbReference type="EMBL" id="AGY59602.1"/>
    </source>
</evidence>
<evidence type="ECO:0000256" key="4">
    <source>
        <dbReference type="SAM" id="SignalP"/>
    </source>
</evidence>
<evidence type="ECO:0000259" key="5">
    <source>
        <dbReference type="PROSITE" id="PS52035"/>
    </source>
</evidence>
<evidence type="ECO:0000256" key="3">
    <source>
        <dbReference type="PROSITE-ProRule" id="PRU01379"/>
    </source>
</evidence>
<feature type="domain" description="Peptidase M14" evidence="5">
    <location>
        <begin position="45"/>
        <end position="386"/>
    </location>
</feature>
<proteinExistence type="inferred from homology"/>
<evidence type="ECO:0000313" key="7">
    <source>
        <dbReference type="Proteomes" id="UP000017396"/>
    </source>
</evidence>
<feature type="signal peptide" evidence="4">
    <location>
        <begin position="1"/>
        <end position="24"/>
    </location>
</feature>
<dbReference type="SUPFAM" id="SSF53187">
    <property type="entry name" value="Zn-dependent exopeptidases"/>
    <property type="match status" value="1"/>
</dbReference>
<dbReference type="eggNOG" id="COG2866">
    <property type="taxonomic scope" value="Bacteria"/>
</dbReference>
<dbReference type="GO" id="GO:0005615">
    <property type="term" value="C:extracellular space"/>
    <property type="evidence" value="ECO:0007669"/>
    <property type="project" value="TreeGrafter"/>
</dbReference>
<feature type="chain" id="PRO_5004663844" evidence="4">
    <location>
        <begin position="25"/>
        <end position="600"/>
    </location>
</feature>
<reference evidence="6 7" key="1">
    <citation type="journal article" date="2013" name="PLoS ONE">
        <title>Cultivation and Complete Genome Sequencing of Gloeobacter kilaueensis sp. nov., from a Lava Cave in Kilauea Caldera, Hawai'i.</title>
        <authorList>
            <person name="Saw J.H."/>
            <person name="Schatz M."/>
            <person name="Brown M.V."/>
            <person name="Kunkel D.D."/>
            <person name="Foster J.S."/>
            <person name="Shick H."/>
            <person name="Christensen S."/>
            <person name="Hou S."/>
            <person name="Wan X."/>
            <person name="Donachie S.P."/>
        </authorList>
    </citation>
    <scope>NUCLEOTIDE SEQUENCE [LARGE SCALE GENOMIC DNA]</scope>
    <source>
        <strain evidence="7">JS</strain>
    </source>
</reference>
<dbReference type="PROSITE" id="PS52035">
    <property type="entry name" value="PEPTIDASE_M14"/>
    <property type="match status" value="1"/>
</dbReference>
<evidence type="ECO:0000256" key="1">
    <source>
        <dbReference type="ARBA" id="ARBA00001947"/>
    </source>
</evidence>
<keyword evidence="6" id="KW-0645">Protease</keyword>
<dbReference type="PANTHER" id="PTHR11705:SF145">
    <property type="entry name" value="PEPTIDASE M14 CARBOXYPEPTIDASE A DOMAIN-CONTAINING PROTEIN"/>
    <property type="match status" value="1"/>
</dbReference>
<keyword evidence="6" id="KW-0378">Hydrolase</keyword>
<evidence type="ECO:0000256" key="2">
    <source>
        <dbReference type="ARBA" id="ARBA00005988"/>
    </source>
</evidence>
<dbReference type="PANTHER" id="PTHR11705">
    <property type="entry name" value="PROTEASE FAMILY M14 CARBOXYPEPTIDASE A,B"/>
    <property type="match status" value="1"/>
</dbReference>
<gene>
    <name evidence="6" type="ORF">GKIL_3356</name>
</gene>
<keyword evidence="4" id="KW-0732">Signal</keyword>
<dbReference type="EMBL" id="CP003587">
    <property type="protein sequence ID" value="AGY59602.1"/>
    <property type="molecule type" value="Genomic_DNA"/>
</dbReference>
<dbReference type="AlphaFoldDB" id="U5QKU3"/>
<dbReference type="GO" id="GO:0008270">
    <property type="term" value="F:zinc ion binding"/>
    <property type="evidence" value="ECO:0007669"/>
    <property type="project" value="InterPro"/>
</dbReference>
<name>U5QKU3_GLOK1</name>